<keyword evidence="6 8" id="KW-1133">Transmembrane helix</keyword>
<comment type="caution">
    <text evidence="9">The sequence shown here is derived from an EMBL/GenBank/DDBJ whole genome shotgun (WGS) entry which is preliminary data.</text>
</comment>
<dbReference type="RefSeq" id="WP_108693670.1">
    <property type="nucleotide sequence ID" value="NZ_QCYH01000028.1"/>
</dbReference>
<dbReference type="GO" id="GO:0005886">
    <property type="term" value="C:plasma membrane"/>
    <property type="evidence" value="ECO:0007669"/>
    <property type="project" value="UniProtKB-SubCell"/>
</dbReference>
<evidence type="ECO:0000256" key="5">
    <source>
        <dbReference type="ARBA" id="ARBA00022692"/>
    </source>
</evidence>
<protein>
    <submittedName>
        <fullName evidence="9">Iron ABC transporter permease</fullName>
    </submittedName>
</protein>
<keyword evidence="3" id="KW-0813">Transport</keyword>
<dbReference type="Gene3D" id="1.10.3470.10">
    <property type="entry name" value="ABC transporter involved in vitamin B12 uptake, BtuC"/>
    <property type="match status" value="1"/>
</dbReference>
<dbReference type="AlphaFoldDB" id="A0A2T7G2A2"/>
<proteinExistence type="inferred from homology"/>
<sequence length="340" mass="34713">MGRGTTTTVGLRPPVLTLTGGLCLCLAALAFAAVMIGPYSLSPTQTLAALLGQGDRQAEIVVWNIRLPRVAAALLVGAALAAAGASYQALFRNPLVSPDILGVSAGAGLGAVAGIFLSLPVAAIQASAFIGGMAAVGFVTLVASLMQNADRTLTLVLIGVVIGALAGAATSLLKVMADPYDQLPAITFWLLGSLAAITTEDILPALPMVLIGLVPLALLRWRINVLSLGDEEARALGVEVGRTRFLVIAAATLITASVTALAGVVGWVGLVIPHIARMLVGPGFGRLLPVSALIGAGYLLIVDTLARTIAQVEVPLGILTAVIGAPFFVWLLARGRRGWS</sequence>
<name>A0A2T7G2A2_9RHOB</name>
<feature type="transmembrane region" description="Helical" evidence="8">
    <location>
        <begin position="243"/>
        <end position="272"/>
    </location>
</feature>
<evidence type="ECO:0000256" key="8">
    <source>
        <dbReference type="SAM" id="Phobius"/>
    </source>
</evidence>
<reference evidence="9 10" key="1">
    <citation type="submission" date="2018-04" db="EMBL/GenBank/DDBJ databases">
        <title>Pelagivirga bohaiensis gen. nov., sp. nov., a bacterium isolated from the Bohai Sea.</title>
        <authorList>
            <person name="Ji X."/>
        </authorList>
    </citation>
    <scope>NUCLEOTIDE SEQUENCE [LARGE SCALE GENOMIC DNA]</scope>
    <source>
        <strain evidence="9 10">BH-SD19</strain>
    </source>
</reference>
<dbReference type="FunFam" id="1.10.3470.10:FF:000001">
    <property type="entry name" value="Vitamin B12 ABC transporter permease BtuC"/>
    <property type="match status" value="1"/>
</dbReference>
<dbReference type="PANTHER" id="PTHR30472:SF70">
    <property type="entry name" value="MOLYBDATE IMPORT SYSTEM PERMEASE PROTEIN MOLB"/>
    <property type="match status" value="1"/>
</dbReference>
<evidence type="ECO:0000256" key="1">
    <source>
        <dbReference type="ARBA" id="ARBA00004651"/>
    </source>
</evidence>
<evidence type="ECO:0000256" key="4">
    <source>
        <dbReference type="ARBA" id="ARBA00022475"/>
    </source>
</evidence>
<feature type="transmembrane region" description="Helical" evidence="8">
    <location>
        <begin position="128"/>
        <end position="146"/>
    </location>
</feature>
<dbReference type="CDD" id="cd06550">
    <property type="entry name" value="TM_ABC_iron-siderophores_like"/>
    <property type="match status" value="1"/>
</dbReference>
<accession>A0A2T7G2A2</accession>
<gene>
    <name evidence="9" type="ORF">DC366_18655</name>
</gene>
<dbReference type="SUPFAM" id="SSF81345">
    <property type="entry name" value="ABC transporter involved in vitamin B12 uptake, BtuC"/>
    <property type="match status" value="1"/>
</dbReference>
<evidence type="ECO:0000256" key="6">
    <source>
        <dbReference type="ARBA" id="ARBA00022989"/>
    </source>
</evidence>
<dbReference type="OrthoDB" id="9811975at2"/>
<keyword evidence="5 8" id="KW-0812">Transmembrane</keyword>
<evidence type="ECO:0000313" key="9">
    <source>
        <dbReference type="EMBL" id="PVA08551.1"/>
    </source>
</evidence>
<evidence type="ECO:0000313" key="10">
    <source>
        <dbReference type="Proteomes" id="UP000244446"/>
    </source>
</evidence>
<feature type="transmembrane region" description="Helical" evidence="8">
    <location>
        <begin position="72"/>
        <end position="91"/>
    </location>
</feature>
<dbReference type="InterPro" id="IPR037294">
    <property type="entry name" value="ABC_BtuC-like"/>
</dbReference>
<evidence type="ECO:0000256" key="2">
    <source>
        <dbReference type="ARBA" id="ARBA00007935"/>
    </source>
</evidence>
<dbReference type="PANTHER" id="PTHR30472">
    <property type="entry name" value="FERRIC ENTEROBACTIN TRANSPORT SYSTEM PERMEASE PROTEIN"/>
    <property type="match status" value="1"/>
</dbReference>
<dbReference type="Proteomes" id="UP000244446">
    <property type="component" value="Unassembled WGS sequence"/>
</dbReference>
<feature type="transmembrane region" description="Helical" evidence="8">
    <location>
        <begin position="100"/>
        <end position="122"/>
    </location>
</feature>
<evidence type="ECO:0000256" key="7">
    <source>
        <dbReference type="ARBA" id="ARBA00023136"/>
    </source>
</evidence>
<dbReference type="GO" id="GO:0022857">
    <property type="term" value="F:transmembrane transporter activity"/>
    <property type="evidence" value="ECO:0007669"/>
    <property type="project" value="InterPro"/>
</dbReference>
<keyword evidence="7 8" id="KW-0472">Membrane</keyword>
<dbReference type="Pfam" id="PF01032">
    <property type="entry name" value="FecCD"/>
    <property type="match status" value="1"/>
</dbReference>
<keyword evidence="10" id="KW-1185">Reference proteome</keyword>
<keyword evidence="4" id="KW-1003">Cell membrane</keyword>
<evidence type="ECO:0000256" key="3">
    <source>
        <dbReference type="ARBA" id="ARBA00022448"/>
    </source>
</evidence>
<dbReference type="EMBL" id="QCYH01000028">
    <property type="protein sequence ID" value="PVA08551.1"/>
    <property type="molecule type" value="Genomic_DNA"/>
</dbReference>
<dbReference type="InterPro" id="IPR000522">
    <property type="entry name" value="ABC_transptr_permease_BtuC"/>
</dbReference>
<dbReference type="GO" id="GO:0033214">
    <property type="term" value="P:siderophore-iron import into cell"/>
    <property type="evidence" value="ECO:0007669"/>
    <property type="project" value="TreeGrafter"/>
</dbReference>
<comment type="subcellular location">
    <subcellularLocation>
        <location evidence="1">Cell membrane</location>
        <topology evidence="1">Multi-pass membrane protein</topology>
    </subcellularLocation>
</comment>
<comment type="similarity">
    <text evidence="2">Belongs to the binding-protein-dependent transport system permease family. FecCD subfamily.</text>
</comment>
<feature type="transmembrane region" description="Helical" evidence="8">
    <location>
        <begin position="314"/>
        <end position="333"/>
    </location>
</feature>
<organism evidence="9 10">
    <name type="scientific">Pelagivirga sediminicola</name>
    <dbReference type="NCBI Taxonomy" id="2170575"/>
    <lineage>
        <taxon>Bacteria</taxon>
        <taxon>Pseudomonadati</taxon>
        <taxon>Pseudomonadota</taxon>
        <taxon>Alphaproteobacteria</taxon>
        <taxon>Rhodobacterales</taxon>
        <taxon>Paracoccaceae</taxon>
        <taxon>Pelagivirga</taxon>
    </lineage>
</organism>
<feature type="transmembrane region" description="Helical" evidence="8">
    <location>
        <begin position="153"/>
        <end position="176"/>
    </location>
</feature>
<feature type="transmembrane region" description="Helical" evidence="8">
    <location>
        <begin position="205"/>
        <end position="223"/>
    </location>
</feature>
<feature type="transmembrane region" description="Helical" evidence="8">
    <location>
        <begin position="284"/>
        <end position="302"/>
    </location>
</feature>